<dbReference type="AlphaFoldDB" id="A0A1P8Q3N8"/>
<evidence type="ECO:0008006" key="3">
    <source>
        <dbReference type="Google" id="ProtNLM"/>
    </source>
</evidence>
<evidence type="ECO:0000313" key="1">
    <source>
        <dbReference type="EMBL" id="APX72470.1"/>
    </source>
</evidence>
<dbReference type="EMBL" id="CP019323">
    <property type="protein sequence ID" value="APX72470.1"/>
    <property type="molecule type" value="Genomic_DNA"/>
</dbReference>
<organism evidence="1 2">
    <name type="scientific">Companilactobacillus allii</name>
    <dbReference type="NCBI Taxonomy" id="1847728"/>
    <lineage>
        <taxon>Bacteria</taxon>
        <taxon>Bacillati</taxon>
        <taxon>Bacillota</taxon>
        <taxon>Bacilli</taxon>
        <taxon>Lactobacillales</taxon>
        <taxon>Lactobacillaceae</taxon>
        <taxon>Companilactobacillus</taxon>
    </lineage>
</organism>
<name>A0A1P8Q3N8_9LACO</name>
<sequence length="136" mass="15973">MRILKGYSKEVRKELKNIKGYTYPLALLTDEDFEDTCPNLNYLIRNIDVENDDKQTLQDIADYINDKADFDEQLYYVRFASDPDFSYLNRGIKDDHLFISNKGNWSGYQTKFTMDEIEDLGDKYVPFAIPVSEVNE</sequence>
<protein>
    <recommendedName>
        <fullName evidence="3">DUF1642 domain-containing protein</fullName>
    </recommendedName>
</protein>
<accession>A0A1P8Q3N8</accession>
<dbReference type="RefSeq" id="WP_076615806.1">
    <property type="nucleotide sequence ID" value="NZ_CP019323.1"/>
</dbReference>
<proteinExistence type="predicted"/>
<keyword evidence="2" id="KW-1185">Reference proteome</keyword>
<dbReference type="STRING" id="1847728.BTM29_07870"/>
<dbReference type="KEGG" id="lalw:BTM29_07870"/>
<evidence type="ECO:0000313" key="2">
    <source>
        <dbReference type="Proteomes" id="UP000187499"/>
    </source>
</evidence>
<dbReference type="OrthoDB" id="2300361at2"/>
<dbReference type="Proteomes" id="UP000187499">
    <property type="component" value="Chromosome"/>
</dbReference>
<reference evidence="2" key="1">
    <citation type="submission" date="2016-12" db="EMBL/GenBank/DDBJ databases">
        <authorList>
            <person name="Jung M.Y."/>
            <person name="Lee S.H."/>
        </authorList>
    </citation>
    <scope>NUCLEOTIDE SEQUENCE [LARGE SCALE GENOMIC DNA]</scope>
    <source>
        <strain evidence="2">WiKim39</strain>
    </source>
</reference>
<gene>
    <name evidence="1" type="ORF">BTM29_07870</name>
</gene>